<proteinExistence type="predicted"/>
<dbReference type="Pfam" id="PF06584">
    <property type="entry name" value="DIRP"/>
    <property type="match status" value="1"/>
</dbReference>
<dbReference type="CDD" id="cd00167">
    <property type="entry name" value="SANT"/>
    <property type="match status" value="1"/>
</dbReference>
<dbReference type="Pfam" id="PF00249">
    <property type="entry name" value="Myb_DNA-binding"/>
    <property type="match status" value="1"/>
</dbReference>
<sequence length="1036" mass="115317">MAPAKKLKSVNRGITSASDSSPSKDDKSKQKKRKLSDMLGPQWSRHEIERFYDAYRKHGQDWKKVAVVVRSRSTEMVEALYNMNRAYLSLPEGTASVVGLIAMMTDHYNVQEGSGSEKESEVPEVMVRKIQKNPKAKGLLGSSRDDSKRQSVGSIDGCLSLLKNRGDGIQLHFPVRKRTPRVPVSCLDIHPNKKSRVSARNADDSGVPHRDLRLKEAWCNPNSPHGSQITDRKNEHLRTQVSAREEVISQFPVLKARNGGFAADEEPKEGSLGYNGTKNDNWARDMDTGKSALIEYKKGKKGKKGKKEEVQNSEATLFDNIREAYNYADKGPRRNGSDGKSVKVCRSSFEGQRKRSKQLTCEDELAACDALQTLAEMSSMMDLAAVPVEDARESIIGRDTIVNSVVRPDVEFSDEKANGESKKKRVSQALKVPKAEFPDDYSKKATKDESMAEEVKSGDSTGHISVFSKKCTSLLRAPDVSSSNDSHAGDTEVAVSSGQVHCDSQVVNPSRRKRRRKQDRTVLQKDRNYDPSGCSSDRSSVPQDSLQDVKGRLLHCLSWHEVRRWCVYEWFYSAIDYPWFAKREFVEYLDHVGLGHIPRLTRFELGVIRNSLGKPRRFSARFLREERKKLQQYRESVRTQYANLRAGHGEGLPTDLACPLYVGQKVVAIHPKTRECHNGSVLTVDRDNCMVQFHHPDLGVELVMDIDCMPLNLLENMPEDLKRRNMLFDYRYVQVPKIKGAIISGLEDHNKNSGHHIRVPSFSPSIAADMKVKPACLSSCAKVLGNGSFKTTSAAQNKSCNMAQLHRQEGHMRDFPGLTGGIDRKVFDQQRRCPENFPSFPHPITDTVGLNGTMHSLNISGFSCQETASNVAEIVEGSRDKAQKMVNTAMKAMSIMKEGEDAFGRISEALDARGKTRAANCRTPIITSSIRGSLPHQNPLTSCASDPPLSCDAVTVQSVGDSGSDDLSDLITSCVATLLMIQTCTERQYPPAEVAQILDNAATSLHPCCPKNLSIYREIQMCMGRIKTQILALVPT</sequence>
<keyword evidence="6" id="KW-1185">Reference proteome</keyword>
<feature type="compositionally biased region" description="Basic and acidic residues" evidence="3">
    <location>
        <begin position="440"/>
        <end position="457"/>
    </location>
</feature>
<name>A0A9R0JYF0_SPIOL</name>
<reference evidence="7 8" key="2">
    <citation type="submission" date="2025-05" db="UniProtKB">
        <authorList>
            <consortium name="RefSeq"/>
        </authorList>
    </citation>
    <scope>IDENTIFICATION</scope>
    <source>
        <tissue evidence="7 8">Leaf</tissue>
    </source>
</reference>
<dbReference type="AlphaFoldDB" id="A0A9R0JYF0"/>
<evidence type="ECO:0000256" key="1">
    <source>
        <dbReference type="ARBA" id="ARBA00004123"/>
    </source>
</evidence>
<feature type="compositionally biased region" description="Basic and acidic residues" evidence="3">
    <location>
        <begin position="519"/>
        <end position="529"/>
    </location>
</feature>
<comment type="subcellular location">
    <subcellularLocation>
        <location evidence="1">Nucleus</location>
    </subcellularLocation>
</comment>
<gene>
    <name evidence="7 8" type="primary">LOC110790688</name>
</gene>
<evidence type="ECO:0000259" key="4">
    <source>
        <dbReference type="SMART" id="SM00717"/>
    </source>
</evidence>
<dbReference type="InterPro" id="IPR033471">
    <property type="entry name" value="DIRP"/>
</dbReference>
<dbReference type="InterPro" id="IPR010561">
    <property type="entry name" value="LIN-9/ALY1"/>
</dbReference>
<reference evidence="6" key="1">
    <citation type="journal article" date="2021" name="Nat. Commun.">
        <title>Genomic analyses provide insights into spinach domestication and the genetic basis of agronomic traits.</title>
        <authorList>
            <person name="Cai X."/>
            <person name="Sun X."/>
            <person name="Xu C."/>
            <person name="Sun H."/>
            <person name="Wang X."/>
            <person name="Ge C."/>
            <person name="Zhang Z."/>
            <person name="Wang Q."/>
            <person name="Fei Z."/>
            <person name="Jiao C."/>
            <person name="Wang Q."/>
        </authorList>
    </citation>
    <scope>NUCLEOTIDE SEQUENCE [LARGE SCALE GENOMIC DNA]</scope>
    <source>
        <strain evidence="6">cv. Varoflay</strain>
    </source>
</reference>
<dbReference type="GeneID" id="110790688"/>
<dbReference type="RefSeq" id="XP_021851153.2">
    <property type="nucleotide sequence ID" value="XM_021995461.2"/>
</dbReference>
<dbReference type="Proteomes" id="UP000813463">
    <property type="component" value="Chromosome 4"/>
</dbReference>
<feature type="region of interest" description="Disordered" evidence="3">
    <location>
        <begin position="478"/>
        <end position="543"/>
    </location>
</feature>
<dbReference type="RefSeq" id="XP_021851152.2">
    <property type="nucleotide sequence ID" value="XM_021995460.2"/>
</dbReference>
<dbReference type="SUPFAM" id="SSF46689">
    <property type="entry name" value="Homeodomain-like"/>
    <property type="match status" value="1"/>
</dbReference>
<dbReference type="SMART" id="SM00717">
    <property type="entry name" value="SANT"/>
    <property type="match status" value="1"/>
</dbReference>
<dbReference type="GO" id="GO:0017053">
    <property type="term" value="C:transcription repressor complex"/>
    <property type="evidence" value="ECO:0007669"/>
    <property type="project" value="InterPro"/>
</dbReference>
<dbReference type="GO" id="GO:0051726">
    <property type="term" value="P:regulation of cell cycle"/>
    <property type="evidence" value="ECO:0000318"/>
    <property type="project" value="GO_Central"/>
</dbReference>
<dbReference type="PANTHER" id="PTHR21689">
    <property type="entry name" value="LIN-9"/>
    <property type="match status" value="1"/>
</dbReference>
<dbReference type="KEGG" id="soe:110790688"/>
<dbReference type="PANTHER" id="PTHR21689:SF2">
    <property type="entry name" value="PROTEIN LIN-9 HOMOLOG"/>
    <property type="match status" value="1"/>
</dbReference>
<dbReference type="GO" id="GO:0006351">
    <property type="term" value="P:DNA-templated transcription"/>
    <property type="evidence" value="ECO:0007669"/>
    <property type="project" value="InterPro"/>
</dbReference>
<protein>
    <submittedName>
        <fullName evidence="7 8">Protein ALWAYS EARLY 2 isoform X1</fullName>
    </submittedName>
</protein>
<evidence type="ECO:0000256" key="2">
    <source>
        <dbReference type="ARBA" id="ARBA00023242"/>
    </source>
</evidence>
<feature type="region of interest" description="Disordered" evidence="3">
    <location>
        <begin position="440"/>
        <end position="461"/>
    </location>
</feature>
<feature type="domain" description="Myb-like" evidence="4">
    <location>
        <begin position="39"/>
        <end position="87"/>
    </location>
</feature>
<evidence type="ECO:0000313" key="7">
    <source>
        <dbReference type="RefSeq" id="XP_021851152.2"/>
    </source>
</evidence>
<organism evidence="6 8">
    <name type="scientific">Spinacia oleracea</name>
    <name type="common">Spinach</name>
    <dbReference type="NCBI Taxonomy" id="3562"/>
    <lineage>
        <taxon>Eukaryota</taxon>
        <taxon>Viridiplantae</taxon>
        <taxon>Streptophyta</taxon>
        <taxon>Embryophyta</taxon>
        <taxon>Tracheophyta</taxon>
        <taxon>Spermatophyta</taxon>
        <taxon>Magnoliopsida</taxon>
        <taxon>eudicotyledons</taxon>
        <taxon>Gunneridae</taxon>
        <taxon>Pentapetalae</taxon>
        <taxon>Caryophyllales</taxon>
        <taxon>Chenopodiaceae</taxon>
        <taxon>Chenopodioideae</taxon>
        <taxon>Anserineae</taxon>
        <taxon>Spinacia</taxon>
    </lineage>
</organism>
<dbReference type="InterPro" id="IPR001005">
    <property type="entry name" value="SANT/Myb"/>
</dbReference>
<dbReference type="GO" id="GO:0003677">
    <property type="term" value="F:DNA binding"/>
    <property type="evidence" value="ECO:0000318"/>
    <property type="project" value="GO_Central"/>
</dbReference>
<dbReference type="GO" id="GO:0005654">
    <property type="term" value="C:nucleoplasm"/>
    <property type="evidence" value="ECO:0000318"/>
    <property type="project" value="GO_Central"/>
</dbReference>
<dbReference type="InterPro" id="IPR009057">
    <property type="entry name" value="Homeodomain-like_sf"/>
</dbReference>
<evidence type="ECO:0000313" key="6">
    <source>
        <dbReference type="Proteomes" id="UP000813463"/>
    </source>
</evidence>
<accession>A0A9R0JYF0</accession>
<dbReference type="GO" id="GO:0006357">
    <property type="term" value="P:regulation of transcription by RNA polymerase II"/>
    <property type="evidence" value="ECO:0000318"/>
    <property type="project" value="GO_Central"/>
</dbReference>
<dbReference type="Gene3D" id="1.20.58.1880">
    <property type="match status" value="1"/>
</dbReference>
<evidence type="ECO:0000259" key="5">
    <source>
        <dbReference type="SMART" id="SM01135"/>
    </source>
</evidence>
<dbReference type="SMART" id="SM01135">
    <property type="entry name" value="DIRP"/>
    <property type="match status" value="1"/>
</dbReference>
<evidence type="ECO:0000256" key="3">
    <source>
        <dbReference type="SAM" id="MobiDB-lite"/>
    </source>
</evidence>
<keyword evidence="2" id="KW-0539">Nucleus</keyword>
<evidence type="ECO:0000313" key="8">
    <source>
        <dbReference type="RefSeq" id="XP_021851153.2"/>
    </source>
</evidence>
<feature type="region of interest" description="Disordered" evidence="3">
    <location>
        <begin position="1"/>
        <end position="40"/>
    </location>
</feature>
<feature type="compositionally biased region" description="Polar residues" evidence="3">
    <location>
        <begin position="533"/>
        <end position="543"/>
    </location>
</feature>
<feature type="domain" description="DIRP" evidence="5">
    <location>
        <begin position="571"/>
        <end position="672"/>
    </location>
</feature>